<name>A6TS25_ALKMQ</name>
<dbReference type="STRING" id="293826.Amet_2843"/>
<reference evidence="2" key="1">
    <citation type="journal article" date="2016" name="Genome Announc.">
        <title>Complete genome sequence of Alkaliphilus metalliredigens strain QYMF, an alkaliphilic and metal-reducing bacterium isolated from borax-contaminated leachate ponds.</title>
        <authorList>
            <person name="Hwang C."/>
            <person name="Copeland A."/>
            <person name="Lucas S."/>
            <person name="Lapidus A."/>
            <person name="Barry K."/>
            <person name="Detter J.C."/>
            <person name="Glavina Del Rio T."/>
            <person name="Hammon N."/>
            <person name="Israni S."/>
            <person name="Dalin E."/>
            <person name="Tice H."/>
            <person name="Pitluck S."/>
            <person name="Chertkov O."/>
            <person name="Brettin T."/>
            <person name="Bruce D."/>
            <person name="Han C."/>
            <person name="Schmutz J."/>
            <person name="Larimer F."/>
            <person name="Land M.L."/>
            <person name="Hauser L."/>
            <person name="Kyrpides N."/>
            <person name="Mikhailova N."/>
            <person name="Ye Q."/>
            <person name="Zhou J."/>
            <person name="Richardson P."/>
            <person name="Fields M.W."/>
        </authorList>
    </citation>
    <scope>NUCLEOTIDE SEQUENCE [LARGE SCALE GENOMIC DNA]</scope>
    <source>
        <strain evidence="2">QYMF</strain>
    </source>
</reference>
<protein>
    <submittedName>
        <fullName evidence="1">Uncharacterized protein</fullName>
    </submittedName>
</protein>
<dbReference type="AlphaFoldDB" id="A6TS25"/>
<dbReference type="KEGG" id="amt:Amet_2843"/>
<dbReference type="EMBL" id="CP000724">
    <property type="protein sequence ID" value="ABR48993.1"/>
    <property type="molecule type" value="Genomic_DNA"/>
</dbReference>
<evidence type="ECO:0000313" key="2">
    <source>
        <dbReference type="Proteomes" id="UP000001572"/>
    </source>
</evidence>
<evidence type="ECO:0000313" key="1">
    <source>
        <dbReference type="EMBL" id="ABR48993.1"/>
    </source>
</evidence>
<accession>A6TS25</accession>
<organism evidence="1 2">
    <name type="scientific">Alkaliphilus metalliredigens (strain QYMF)</name>
    <dbReference type="NCBI Taxonomy" id="293826"/>
    <lineage>
        <taxon>Bacteria</taxon>
        <taxon>Bacillati</taxon>
        <taxon>Bacillota</taxon>
        <taxon>Clostridia</taxon>
        <taxon>Peptostreptococcales</taxon>
        <taxon>Natronincolaceae</taxon>
        <taxon>Alkaliphilus</taxon>
    </lineage>
</organism>
<gene>
    <name evidence="1" type="ordered locus">Amet_2843</name>
</gene>
<dbReference type="HOGENOM" id="CLU_1665735_0_0_9"/>
<proteinExistence type="predicted"/>
<sequence>MEITMENYLPKFLQKHLPVTTDEAQMILMCIDSSYLPFYSDYFKPIGTKWMNEVLEYPELTELTKKYSKADFEALNKKYNLKGKINIDGGYLSTNINLTELSRVFSMPINLPPQKFEVLRELKTYTKSNLSKKPSGIFSLALTRKNEVKYSKLIKEVK</sequence>
<keyword evidence="2" id="KW-1185">Reference proteome</keyword>
<dbReference type="Proteomes" id="UP000001572">
    <property type="component" value="Chromosome"/>
</dbReference>